<evidence type="ECO:0000313" key="3">
    <source>
        <dbReference type="Proteomes" id="UP000001108"/>
    </source>
</evidence>
<dbReference type="eggNOG" id="ENOG502ZA2F">
    <property type="taxonomic scope" value="Bacteria"/>
</dbReference>
<dbReference type="HOGENOM" id="CLU_030259_0_0_5"/>
<dbReference type="STRING" id="366394.Smed_1190"/>
<dbReference type="RefSeq" id="WP_011975358.1">
    <property type="nucleotide sequence ID" value="NC_009636.1"/>
</dbReference>
<accession>A6U8R0</accession>
<sequence>MSRLTIKVPFHDGEATSGYASRLAAANGVDGSDFGALMEIGWLPLLYGKEDALFRLSSVCGIDVSTLSRGFVRPDSSGTAAAVQINGEQLTKAQVLRWDPRYCPQCVREDIATSTGAVEARPYQRLDSLVTFIRTCEAHDVMLRRAEPVVEYRHRRDFARRIKFEIIEGHLDAAPVVKRHTAFERYIASRLHGRVTDTPWMDGMPLHVVGRMCEVVGGAELFGFDFKFRALSEEDWVDAAARGFEIMSRGEVGFVEFLYSLHGNFWKSSADFGGRSVYGTLYVYLQANPDPGYDSIRNIMKDIALDNFPLGPGDDFFGTVTCRRVHSVRTGSLISRFADRTLHKLLIAAGLVDPATKGTNPNKVLINGDRMETFIRGADDLLVGPAAREYLGISLSTWKSLLADGFIQPCIRSASGENVKSLFRRSDLDDFASKLEAQVTAPLASRTSFISLPTAASRVHRPITEVLNFLLAGKLKYVAKAEVGPRFQAICLDLEELRDLVRLTPLPGHNLRTVEKLLNTTTPVVRKLISNGHLAAETAINPGNKTPQVVVRPEVLEAFAGTFISLHNIAIAQNTNIKAVRRDLVARGILPAIDGKDVGATFYRMKDLDPKS</sequence>
<reference evidence="2 3" key="2">
    <citation type="journal article" date="2010" name="Stand. Genomic Sci.">
        <title>Complete genome sequence of the Medicago microsymbiont Ensifer (Sinorhizobium) medicae strain WSM419.</title>
        <authorList>
            <person name="Reeve W."/>
            <person name="Chain P."/>
            <person name="O'Hara G."/>
            <person name="Ardley J."/>
            <person name="Nandesena K."/>
            <person name="Brau L."/>
            <person name="Tiwari R."/>
            <person name="Malfatti S."/>
            <person name="Kiss H."/>
            <person name="Lapidus A."/>
            <person name="Copeland A."/>
            <person name="Nolan M."/>
            <person name="Land M."/>
            <person name="Hauser L."/>
            <person name="Chang Y.J."/>
            <person name="Ivanova N."/>
            <person name="Mavromatis K."/>
            <person name="Markowitz V."/>
            <person name="Kyrpides N."/>
            <person name="Gollagher M."/>
            <person name="Yates R."/>
            <person name="Dilworth M."/>
            <person name="Howieson J."/>
        </authorList>
    </citation>
    <scope>NUCLEOTIDE SEQUENCE [LARGE SCALE GENOMIC DNA]</scope>
    <source>
        <strain evidence="2 3">WSM419</strain>
    </source>
</reference>
<name>A6U8R0_SINMW</name>
<protein>
    <recommendedName>
        <fullName evidence="1">TniQ domain-containing protein</fullName>
    </recommendedName>
</protein>
<reference evidence="3" key="1">
    <citation type="submission" date="2007-06" db="EMBL/GenBank/DDBJ databases">
        <title>Complete sequence of Sinorhizobium medicae WSM419 chromosome.</title>
        <authorList>
            <consortium name="US DOE Joint Genome Institute"/>
            <person name="Copeland A."/>
            <person name="Lucas S."/>
            <person name="Lapidus A."/>
            <person name="Barry K."/>
            <person name="Glavina del Rio T."/>
            <person name="Dalin E."/>
            <person name="Tice H."/>
            <person name="Pitluck S."/>
            <person name="Chain P."/>
            <person name="Malfatti S."/>
            <person name="Shin M."/>
            <person name="Vergez L."/>
            <person name="Schmutz J."/>
            <person name="Larimer F."/>
            <person name="Land M."/>
            <person name="Hauser L."/>
            <person name="Kyrpides N."/>
            <person name="Mikhailova N."/>
            <person name="Reeve W.G."/>
            <person name="Richardson P."/>
        </authorList>
    </citation>
    <scope>NUCLEOTIDE SEQUENCE [LARGE SCALE GENOMIC DNA]</scope>
    <source>
        <strain evidence="3">WSM419</strain>
    </source>
</reference>
<evidence type="ECO:0000313" key="2">
    <source>
        <dbReference type="EMBL" id="ABR60040.1"/>
    </source>
</evidence>
<proteinExistence type="predicted"/>
<evidence type="ECO:0000259" key="1">
    <source>
        <dbReference type="Pfam" id="PF06527"/>
    </source>
</evidence>
<dbReference type="Proteomes" id="UP000001108">
    <property type="component" value="Chromosome"/>
</dbReference>
<dbReference type="EMBL" id="CP000738">
    <property type="protein sequence ID" value="ABR60040.1"/>
    <property type="molecule type" value="Genomic_DNA"/>
</dbReference>
<dbReference type="KEGG" id="smd:Smed_1190"/>
<organism evidence="2 3">
    <name type="scientific">Sinorhizobium medicae (strain WSM419)</name>
    <name type="common">Ensifer medicae</name>
    <dbReference type="NCBI Taxonomy" id="366394"/>
    <lineage>
        <taxon>Bacteria</taxon>
        <taxon>Pseudomonadati</taxon>
        <taxon>Pseudomonadota</taxon>
        <taxon>Alphaproteobacteria</taxon>
        <taxon>Hyphomicrobiales</taxon>
        <taxon>Rhizobiaceae</taxon>
        <taxon>Sinorhizobium/Ensifer group</taxon>
        <taxon>Sinorhizobium</taxon>
    </lineage>
</organism>
<dbReference type="InterPro" id="IPR009492">
    <property type="entry name" value="TniQ"/>
</dbReference>
<dbReference type="PATRIC" id="fig|366394.8.peg.4321"/>
<dbReference type="OrthoDB" id="7595282at2"/>
<gene>
    <name evidence="2" type="ordered locus">Smed_1190</name>
</gene>
<dbReference type="AlphaFoldDB" id="A6U8R0"/>
<feature type="domain" description="TniQ" evidence="1">
    <location>
        <begin position="6"/>
        <end position="143"/>
    </location>
</feature>
<dbReference type="Pfam" id="PF06527">
    <property type="entry name" value="TniQ"/>
    <property type="match status" value="1"/>
</dbReference>